<organism evidence="8 9">
    <name type="scientific">Ardenticatena maritima</name>
    <dbReference type="NCBI Taxonomy" id="872965"/>
    <lineage>
        <taxon>Bacteria</taxon>
        <taxon>Bacillati</taxon>
        <taxon>Chloroflexota</taxon>
        <taxon>Ardenticatenia</taxon>
        <taxon>Ardenticatenales</taxon>
        <taxon>Ardenticatenaceae</taxon>
        <taxon>Ardenticatena</taxon>
    </lineage>
</organism>
<accession>A0A0M8K8B2</accession>
<comment type="subcellular location">
    <subcellularLocation>
        <location evidence="1">Cell membrane</location>
        <topology evidence="1">Multi-pass membrane protein</topology>
    </subcellularLocation>
</comment>
<feature type="transmembrane region" description="Helical" evidence="6">
    <location>
        <begin position="167"/>
        <end position="185"/>
    </location>
</feature>
<feature type="transmembrane region" description="Helical" evidence="6">
    <location>
        <begin position="403"/>
        <end position="425"/>
    </location>
</feature>
<dbReference type="CDD" id="cd00293">
    <property type="entry name" value="USP-like"/>
    <property type="match status" value="2"/>
</dbReference>
<dbReference type="Pfam" id="PF13520">
    <property type="entry name" value="AA_permease_2"/>
    <property type="match status" value="1"/>
</dbReference>
<protein>
    <recommendedName>
        <fullName evidence="7">UspA domain-containing protein</fullName>
    </recommendedName>
</protein>
<evidence type="ECO:0000313" key="9">
    <source>
        <dbReference type="Proteomes" id="UP000037784"/>
    </source>
</evidence>
<feature type="transmembrane region" description="Helical" evidence="6">
    <location>
        <begin position="205"/>
        <end position="222"/>
    </location>
</feature>
<feature type="transmembrane region" description="Helical" evidence="6">
    <location>
        <begin position="49"/>
        <end position="71"/>
    </location>
</feature>
<dbReference type="Proteomes" id="UP000037784">
    <property type="component" value="Unassembled WGS sequence"/>
</dbReference>
<feature type="transmembrane region" description="Helical" evidence="6">
    <location>
        <begin position="372"/>
        <end position="391"/>
    </location>
</feature>
<evidence type="ECO:0000256" key="6">
    <source>
        <dbReference type="SAM" id="Phobius"/>
    </source>
</evidence>
<dbReference type="PANTHER" id="PTHR42770:SF11">
    <property type="entry name" value="INNER MEMBRANE TRANSPORT PROTEIN YBAT"/>
    <property type="match status" value="1"/>
</dbReference>
<feature type="transmembrane region" description="Helical" evidence="6">
    <location>
        <begin position="20"/>
        <end position="43"/>
    </location>
</feature>
<dbReference type="RefSeq" id="WP_054492768.1">
    <property type="nucleotide sequence ID" value="NZ_BBZA01000089.1"/>
</dbReference>
<dbReference type="InterPro" id="IPR050367">
    <property type="entry name" value="APC_superfamily"/>
</dbReference>
<feature type="transmembrane region" description="Helical" evidence="6">
    <location>
        <begin position="298"/>
        <end position="318"/>
    </location>
</feature>
<feature type="transmembrane region" description="Helical" evidence="6">
    <location>
        <begin position="348"/>
        <end position="366"/>
    </location>
</feature>
<name>A0A0M8K8B2_9CHLR</name>
<keyword evidence="2" id="KW-1003">Cell membrane</keyword>
<dbReference type="AlphaFoldDB" id="A0A0M8K8B2"/>
<keyword evidence="9" id="KW-1185">Reference proteome</keyword>
<dbReference type="FunCoup" id="A0A0M8K8B2">
    <property type="interactions" value="103"/>
</dbReference>
<evidence type="ECO:0000256" key="3">
    <source>
        <dbReference type="ARBA" id="ARBA00022692"/>
    </source>
</evidence>
<keyword evidence="3 6" id="KW-0812">Transmembrane</keyword>
<comment type="caution">
    <text evidence="8">The sequence shown here is derived from an EMBL/GenBank/DDBJ whole genome shotgun (WGS) entry which is preliminary data.</text>
</comment>
<sequence length="781" mass="85590">MSRENNHAVEVSLSRDLGLLDITMIGVGAMIGAGIFVLTGIAAGHAGPGLMLAFFLNGIIATIIGSAYAELGSCFPEAGGGYLWVKQGMSDMFGFLSGWMSWFAHAVACSLYALGFGSFAAELYKIWFGTPPVEQHLFAVGAGVAIAALFTFINFRGASETGLVGNIVTSIKIFILLLLVGFGLVKIFGNPTSFEHYTPFLPEGWLGVFVAMGLTFIAFEGYEIIAQSGEEVKDPARNIPRAIFLSIVIAVTIYLLVAFVVLGAIEPPPGVPIYKYLGQLGELGMAEAAGQIMPYGKVILLLAGLASTMSALNATIYSSSRVSFAMGRDGNLPDIFGRIHPITHTPHWAVFISGALIILMAIALPIEDVAASADIMFLLLFMMVCYSLITLRERRPDLDRQFMVPFFPYLPWLGIILCLLLSLTLFELSPIAWYTALGWILAGVVIYFSYGVRQRERRAAEERPILLEEVVAVKEYSVMVPVSDLGQADRLGELGAILAKVHDGELFALHVVRVPRALTMSEGRVLLKERRHVLDLAIAKGKQYDVPVRTMIRLGRRIGETILQTARERKANLMLLGWPGYTRSRDVAFGSVIDLISKDPPCDLAVVRFRGAWQPPKRIVVPLRGAGLNARLALSIARDLQTFYADPAHGGYEVEVQPLHLRLPSTDARETEQFYQMVNRVADELGVRISAIEYEADNVVDGIVEASHDADLIIMGASEQGLFEQRLFGNIPEQVMRRSPRTVVMCKAYRGQVASLLRRLFTPEPIDLTDPELHGLKKENA</sequence>
<dbReference type="OrthoDB" id="9762947at2"/>
<feature type="transmembrane region" description="Helical" evidence="6">
    <location>
        <begin position="243"/>
        <end position="265"/>
    </location>
</feature>
<dbReference type="Pfam" id="PF00582">
    <property type="entry name" value="Usp"/>
    <property type="match status" value="2"/>
</dbReference>
<feature type="domain" description="UspA" evidence="7">
    <location>
        <begin position="672"/>
        <end position="747"/>
    </location>
</feature>
<feature type="transmembrane region" description="Helical" evidence="6">
    <location>
        <begin position="431"/>
        <end position="450"/>
    </location>
</feature>
<evidence type="ECO:0000256" key="5">
    <source>
        <dbReference type="ARBA" id="ARBA00023136"/>
    </source>
</evidence>
<dbReference type="EMBL" id="BBZA01000089">
    <property type="protein sequence ID" value="GAP62881.1"/>
    <property type="molecule type" value="Genomic_DNA"/>
</dbReference>
<feature type="transmembrane region" description="Helical" evidence="6">
    <location>
        <begin position="136"/>
        <end position="155"/>
    </location>
</feature>
<dbReference type="GO" id="GO:0022857">
    <property type="term" value="F:transmembrane transporter activity"/>
    <property type="evidence" value="ECO:0007669"/>
    <property type="project" value="InterPro"/>
</dbReference>
<evidence type="ECO:0000256" key="1">
    <source>
        <dbReference type="ARBA" id="ARBA00004651"/>
    </source>
</evidence>
<evidence type="ECO:0000259" key="7">
    <source>
        <dbReference type="Pfam" id="PF00582"/>
    </source>
</evidence>
<dbReference type="InterPro" id="IPR002293">
    <property type="entry name" value="AA/rel_permease1"/>
</dbReference>
<dbReference type="InterPro" id="IPR006016">
    <property type="entry name" value="UspA"/>
</dbReference>
<reference evidence="9" key="2">
    <citation type="submission" date="2015-08" db="EMBL/GenBank/DDBJ databases">
        <title>Draft Genome Sequence of a Heterotrophic Facultative Anaerobic Bacterium Ardenticatena maritima Strain 110S.</title>
        <authorList>
            <person name="Kawaichi S."/>
            <person name="Yoshida T."/>
            <person name="Sako Y."/>
            <person name="Nakamura R."/>
        </authorList>
    </citation>
    <scope>NUCLEOTIDE SEQUENCE [LARGE SCALE GENOMIC DNA]</scope>
    <source>
        <strain evidence="9">110S</strain>
    </source>
</reference>
<dbReference type="Gene3D" id="3.40.50.12370">
    <property type="match status" value="1"/>
</dbReference>
<feature type="transmembrane region" description="Helical" evidence="6">
    <location>
        <begin position="92"/>
        <end position="116"/>
    </location>
</feature>
<dbReference type="InParanoid" id="A0A0M8K8B2"/>
<dbReference type="PANTHER" id="PTHR42770">
    <property type="entry name" value="AMINO ACID TRANSPORTER-RELATED"/>
    <property type="match status" value="1"/>
</dbReference>
<proteinExistence type="predicted"/>
<evidence type="ECO:0000256" key="2">
    <source>
        <dbReference type="ARBA" id="ARBA00022475"/>
    </source>
</evidence>
<dbReference type="Gene3D" id="1.20.1740.10">
    <property type="entry name" value="Amino acid/polyamine transporter I"/>
    <property type="match status" value="1"/>
</dbReference>
<reference evidence="8 9" key="1">
    <citation type="journal article" date="2015" name="Genome Announc.">
        <title>Draft Genome Sequence of a Heterotrophic Facultative Anaerobic Thermophilic Bacterium, Ardenticatena maritima Strain 110ST.</title>
        <authorList>
            <person name="Kawaichi S."/>
            <person name="Yoshida T."/>
            <person name="Sako Y."/>
            <person name="Nakamura R."/>
        </authorList>
    </citation>
    <scope>NUCLEOTIDE SEQUENCE [LARGE SCALE GENOMIC DNA]</scope>
    <source>
        <strain evidence="8 9">110S</strain>
    </source>
</reference>
<evidence type="ECO:0000256" key="4">
    <source>
        <dbReference type="ARBA" id="ARBA00022989"/>
    </source>
</evidence>
<gene>
    <name evidence="8" type="ORF">ARMA_1304</name>
</gene>
<dbReference type="GO" id="GO:0005886">
    <property type="term" value="C:plasma membrane"/>
    <property type="evidence" value="ECO:0007669"/>
    <property type="project" value="UniProtKB-SubCell"/>
</dbReference>
<evidence type="ECO:0000313" key="8">
    <source>
        <dbReference type="EMBL" id="GAP62881.1"/>
    </source>
</evidence>
<dbReference type="SUPFAM" id="SSF52402">
    <property type="entry name" value="Adenine nucleotide alpha hydrolases-like"/>
    <property type="match status" value="2"/>
</dbReference>
<feature type="domain" description="UspA" evidence="7">
    <location>
        <begin position="478"/>
        <end position="608"/>
    </location>
</feature>
<keyword evidence="5 6" id="KW-0472">Membrane</keyword>
<keyword evidence="4 6" id="KW-1133">Transmembrane helix</keyword>